<comment type="similarity">
    <text evidence="4">Belongs to the RNase HII family. Eukaryotic subfamily.</text>
</comment>
<proteinExistence type="inferred from homology"/>
<dbReference type="FunFam" id="1.10.10.460:FF:000001">
    <property type="entry name" value="Ribonuclease"/>
    <property type="match status" value="1"/>
</dbReference>
<dbReference type="GO" id="GO:0046872">
    <property type="term" value="F:metal ion binding"/>
    <property type="evidence" value="ECO:0007669"/>
    <property type="project" value="UniProtKB-KW"/>
</dbReference>
<comment type="catalytic activity">
    <reaction evidence="1">
        <text>Endonucleolytic cleavage to 5'-phosphomonoester.</text>
        <dbReference type="EC" id="3.1.26.4"/>
    </reaction>
</comment>
<dbReference type="EC" id="3.1.26.4" evidence="5"/>
<dbReference type="Gene3D" id="1.10.10.460">
    <property type="entry name" value="Ribonuclease hii. Domain 2"/>
    <property type="match status" value="1"/>
</dbReference>
<sequence length="74" mass="8473">MHRNFGSGYPGDPSTKGWLEHHKHSVFGFPSLVRFSWDTCESYFKGGVEVLSIRCPITVFYARFNICQKIGTPF</sequence>
<dbReference type="PANTHER" id="PTHR10954:SF7">
    <property type="entry name" value="RIBONUCLEASE H2 SUBUNIT A"/>
    <property type="match status" value="1"/>
</dbReference>
<evidence type="ECO:0000313" key="14">
    <source>
        <dbReference type="Proteomes" id="UP000215914"/>
    </source>
</evidence>
<evidence type="ECO:0000256" key="3">
    <source>
        <dbReference type="ARBA" id="ARBA00001946"/>
    </source>
</evidence>
<name>A0A9K3IWR3_HELAN</name>
<dbReference type="GO" id="GO:0003723">
    <property type="term" value="F:RNA binding"/>
    <property type="evidence" value="ECO:0007669"/>
    <property type="project" value="UniProtKB-UniRule"/>
</dbReference>
<dbReference type="EMBL" id="MNCJ02000320">
    <property type="protein sequence ID" value="KAF5804639.1"/>
    <property type="molecule type" value="Genomic_DNA"/>
</dbReference>
<comment type="caution">
    <text evidence="11">Lacks conserved residue(s) required for the propagation of feature annotation.</text>
</comment>
<dbReference type="PROSITE" id="PS51975">
    <property type="entry name" value="RNASE_H_2"/>
    <property type="match status" value="1"/>
</dbReference>
<dbReference type="InterPro" id="IPR024567">
    <property type="entry name" value="RNase_HII/HIII_dom"/>
</dbReference>
<evidence type="ECO:0000256" key="4">
    <source>
        <dbReference type="ARBA" id="ARBA00007058"/>
    </source>
</evidence>
<reference evidence="13" key="2">
    <citation type="submission" date="2020-06" db="EMBL/GenBank/DDBJ databases">
        <title>Helianthus annuus Genome sequencing and assembly Release 2.</title>
        <authorList>
            <person name="Gouzy J."/>
            <person name="Langlade N."/>
            <person name="Munos S."/>
        </authorList>
    </citation>
    <scope>NUCLEOTIDE SEQUENCE</scope>
    <source>
        <tissue evidence="13">Leaves</tissue>
    </source>
</reference>
<evidence type="ECO:0000256" key="2">
    <source>
        <dbReference type="ARBA" id="ARBA00001936"/>
    </source>
</evidence>
<dbReference type="GO" id="GO:0004523">
    <property type="term" value="F:RNA-DNA hybrid ribonuclease activity"/>
    <property type="evidence" value="ECO:0007669"/>
    <property type="project" value="UniProtKB-EC"/>
</dbReference>
<evidence type="ECO:0000256" key="7">
    <source>
        <dbReference type="ARBA" id="ARBA00022722"/>
    </source>
</evidence>
<evidence type="ECO:0000256" key="9">
    <source>
        <dbReference type="ARBA" id="ARBA00022759"/>
    </source>
</evidence>
<gene>
    <name evidence="13" type="ORF">HanXRQr2_Chr05g0199431</name>
</gene>
<dbReference type="Gramene" id="mRNA:HanXRQr2_Chr05g0199431">
    <property type="protein sequence ID" value="mRNA:HanXRQr2_Chr05g0199431"/>
    <property type="gene ID" value="HanXRQr2_Chr05g0199431"/>
</dbReference>
<evidence type="ECO:0000256" key="6">
    <source>
        <dbReference type="ARBA" id="ARBA00019111"/>
    </source>
</evidence>
<keyword evidence="14" id="KW-1185">Reference proteome</keyword>
<feature type="domain" description="RNase H type-2" evidence="12">
    <location>
        <begin position="1"/>
        <end position="49"/>
    </location>
</feature>
<keyword evidence="9" id="KW-0255">Endonuclease</keyword>
<evidence type="ECO:0000313" key="13">
    <source>
        <dbReference type="EMBL" id="KAF5804639.1"/>
    </source>
</evidence>
<evidence type="ECO:0000256" key="11">
    <source>
        <dbReference type="PROSITE-ProRule" id="PRU01319"/>
    </source>
</evidence>
<keyword evidence="8" id="KW-0479">Metal-binding</keyword>
<dbReference type="Proteomes" id="UP000215914">
    <property type="component" value="Unassembled WGS sequence"/>
</dbReference>
<reference evidence="13" key="1">
    <citation type="journal article" date="2017" name="Nature">
        <title>The sunflower genome provides insights into oil metabolism, flowering and Asterid evolution.</title>
        <authorList>
            <person name="Badouin H."/>
            <person name="Gouzy J."/>
            <person name="Grassa C.J."/>
            <person name="Murat F."/>
            <person name="Staton S.E."/>
            <person name="Cottret L."/>
            <person name="Lelandais-Briere C."/>
            <person name="Owens G.L."/>
            <person name="Carrere S."/>
            <person name="Mayjonade B."/>
            <person name="Legrand L."/>
            <person name="Gill N."/>
            <person name="Kane N.C."/>
            <person name="Bowers J.E."/>
            <person name="Hubner S."/>
            <person name="Bellec A."/>
            <person name="Berard A."/>
            <person name="Berges H."/>
            <person name="Blanchet N."/>
            <person name="Boniface M.C."/>
            <person name="Brunel D."/>
            <person name="Catrice O."/>
            <person name="Chaidir N."/>
            <person name="Claudel C."/>
            <person name="Donnadieu C."/>
            <person name="Faraut T."/>
            <person name="Fievet G."/>
            <person name="Helmstetter N."/>
            <person name="King M."/>
            <person name="Knapp S.J."/>
            <person name="Lai Z."/>
            <person name="Le Paslier M.C."/>
            <person name="Lippi Y."/>
            <person name="Lorenzon L."/>
            <person name="Mandel J.R."/>
            <person name="Marage G."/>
            <person name="Marchand G."/>
            <person name="Marquand E."/>
            <person name="Bret-Mestries E."/>
            <person name="Morien E."/>
            <person name="Nambeesan S."/>
            <person name="Nguyen T."/>
            <person name="Pegot-Espagnet P."/>
            <person name="Pouilly N."/>
            <person name="Raftis F."/>
            <person name="Sallet E."/>
            <person name="Schiex T."/>
            <person name="Thomas J."/>
            <person name="Vandecasteele C."/>
            <person name="Vares D."/>
            <person name="Vear F."/>
            <person name="Vautrin S."/>
            <person name="Crespi M."/>
            <person name="Mangin B."/>
            <person name="Burke J.M."/>
            <person name="Salse J."/>
            <person name="Munos S."/>
            <person name="Vincourt P."/>
            <person name="Rieseberg L.H."/>
            <person name="Langlade N.B."/>
        </authorList>
    </citation>
    <scope>NUCLEOTIDE SEQUENCE</scope>
    <source>
        <tissue evidence="13">Leaves</tissue>
    </source>
</reference>
<dbReference type="SUPFAM" id="SSF53098">
    <property type="entry name" value="Ribonuclease H-like"/>
    <property type="match status" value="1"/>
</dbReference>
<dbReference type="InterPro" id="IPR012337">
    <property type="entry name" value="RNaseH-like_sf"/>
</dbReference>
<evidence type="ECO:0000256" key="8">
    <source>
        <dbReference type="ARBA" id="ARBA00022723"/>
    </source>
</evidence>
<comment type="cofactor">
    <cofactor evidence="2">
        <name>Mn(2+)</name>
        <dbReference type="ChEBI" id="CHEBI:29035"/>
    </cofactor>
</comment>
<evidence type="ECO:0000256" key="5">
    <source>
        <dbReference type="ARBA" id="ARBA00012180"/>
    </source>
</evidence>
<comment type="cofactor">
    <cofactor evidence="3">
        <name>Mg(2+)</name>
        <dbReference type="ChEBI" id="CHEBI:18420"/>
    </cofactor>
</comment>
<dbReference type="AlphaFoldDB" id="A0A9K3IWR3"/>
<dbReference type="InterPro" id="IPR001352">
    <property type="entry name" value="RNase_HII/HIII"/>
</dbReference>
<keyword evidence="10 13" id="KW-0378">Hydrolase</keyword>
<evidence type="ECO:0000259" key="12">
    <source>
        <dbReference type="PROSITE" id="PS51975"/>
    </source>
</evidence>
<keyword evidence="7" id="KW-0540">Nuclease</keyword>
<comment type="caution">
    <text evidence="13">The sequence shown here is derived from an EMBL/GenBank/DDBJ whole genome shotgun (WGS) entry which is preliminary data.</text>
</comment>
<organism evidence="13 14">
    <name type="scientific">Helianthus annuus</name>
    <name type="common">Common sunflower</name>
    <dbReference type="NCBI Taxonomy" id="4232"/>
    <lineage>
        <taxon>Eukaryota</taxon>
        <taxon>Viridiplantae</taxon>
        <taxon>Streptophyta</taxon>
        <taxon>Embryophyta</taxon>
        <taxon>Tracheophyta</taxon>
        <taxon>Spermatophyta</taxon>
        <taxon>Magnoliopsida</taxon>
        <taxon>eudicotyledons</taxon>
        <taxon>Gunneridae</taxon>
        <taxon>Pentapetalae</taxon>
        <taxon>asterids</taxon>
        <taxon>campanulids</taxon>
        <taxon>Asterales</taxon>
        <taxon>Asteraceae</taxon>
        <taxon>Asteroideae</taxon>
        <taxon>Heliantheae alliance</taxon>
        <taxon>Heliantheae</taxon>
        <taxon>Helianthus</taxon>
    </lineage>
</organism>
<evidence type="ECO:0000256" key="10">
    <source>
        <dbReference type="ARBA" id="ARBA00022801"/>
    </source>
</evidence>
<protein>
    <recommendedName>
        <fullName evidence="6">Ribonuclease H2 subunit A</fullName>
        <ecNumber evidence="5">3.1.26.4</ecNumber>
    </recommendedName>
</protein>
<dbReference type="PANTHER" id="PTHR10954">
    <property type="entry name" value="RIBONUCLEASE H2 SUBUNIT A"/>
    <property type="match status" value="1"/>
</dbReference>
<evidence type="ECO:0000256" key="1">
    <source>
        <dbReference type="ARBA" id="ARBA00000077"/>
    </source>
</evidence>
<dbReference type="InterPro" id="IPR023160">
    <property type="entry name" value="RNase_HII_hlx-loop-hlx_cap_dom"/>
</dbReference>
<accession>A0A9K3IWR3</accession>